<dbReference type="SUPFAM" id="SSF49899">
    <property type="entry name" value="Concanavalin A-like lectins/glucanases"/>
    <property type="match status" value="1"/>
</dbReference>
<dbReference type="InterPro" id="IPR013320">
    <property type="entry name" value="ConA-like_dom_sf"/>
</dbReference>
<dbReference type="Gene3D" id="2.60.120.200">
    <property type="match status" value="1"/>
</dbReference>
<dbReference type="Proteomes" id="UP001302806">
    <property type="component" value="Chromosome"/>
</dbReference>
<organism evidence="1 2">
    <name type="scientific">Thalassobellus suaedae</name>
    <dbReference type="NCBI Taxonomy" id="3074124"/>
    <lineage>
        <taxon>Bacteria</taxon>
        <taxon>Pseudomonadati</taxon>
        <taxon>Bacteroidota</taxon>
        <taxon>Flavobacteriia</taxon>
        <taxon>Flavobacteriales</taxon>
        <taxon>Flavobacteriaceae</taxon>
        <taxon>Thalassobellus</taxon>
    </lineage>
</organism>
<accession>A0ABY9XVI8</accession>
<reference evidence="1 2" key="1">
    <citation type="submission" date="2023-09" db="EMBL/GenBank/DDBJ databases">
        <title>Thalassobella suaedae gen. nov., sp. nov., a marine bacterium of the family Flavobacteriaceae isolated from a halophyte Suaeda japonica.</title>
        <authorList>
            <person name="Lee S.Y."/>
            <person name="Hwang C.Y."/>
        </authorList>
    </citation>
    <scope>NUCLEOTIDE SEQUENCE [LARGE SCALE GENOMIC DNA]</scope>
    <source>
        <strain evidence="1 2">HL-DH14</strain>
    </source>
</reference>
<dbReference type="EMBL" id="CP134537">
    <property type="protein sequence ID" value="WNH09858.1"/>
    <property type="molecule type" value="Genomic_DNA"/>
</dbReference>
<dbReference type="Pfam" id="PF13385">
    <property type="entry name" value="Laminin_G_3"/>
    <property type="match status" value="1"/>
</dbReference>
<protein>
    <submittedName>
        <fullName evidence="1">LamG domain-containing protein</fullName>
    </submittedName>
</protein>
<gene>
    <name evidence="1" type="ORF">RHP51_03895</name>
</gene>
<evidence type="ECO:0000313" key="1">
    <source>
        <dbReference type="EMBL" id="WNH09858.1"/>
    </source>
</evidence>
<proteinExistence type="predicted"/>
<dbReference type="RefSeq" id="WP_415866224.1">
    <property type="nucleotide sequence ID" value="NZ_CP134537.1"/>
</dbReference>
<evidence type="ECO:0000313" key="2">
    <source>
        <dbReference type="Proteomes" id="UP001302806"/>
    </source>
</evidence>
<sequence>MAQSGDQILDGIGETGLIARYVFDSNVKDWSRNNLHGSINGSKIIFIEDEKFGNVLSLPKNSKAFISLPGEAITGVESLSISAWVFLRSSESEQYFFDFGKDSKSHVFVAPLGIKNMKENVAEIITESGNNYKIASSPLEINTWNHLALVMDIPSKTISTYINGKLARDTKDVELDLGLLFDTKTKKNTLFIGKSLVPNNSYLNAKLHDFRIYRIPLTEKQIGGIYRNALGITETVVNETKGPVDDLPKFSRSNPQLYNQFLTSVPNIEVETVIGNSPRLPRYVKGEYKTEVEGPEVRIIWYQLQPTIEMYLKQGNML</sequence>
<name>A0ABY9XVI8_9FLAO</name>